<dbReference type="AlphaFoldDB" id="A0A2T2X126"/>
<keyword evidence="1" id="KW-0812">Transmembrane</keyword>
<dbReference type="PANTHER" id="PTHR36109:SF2">
    <property type="entry name" value="MEMBRANE PROTEIN"/>
    <property type="match status" value="1"/>
</dbReference>
<dbReference type="EMBL" id="PXYX01000007">
    <property type="protein sequence ID" value="PSR28189.1"/>
    <property type="molecule type" value="Genomic_DNA"/>
</dbReference>
<evidence type="ECO:0000256" key="1">
    <source>
        <dbReference type="SAM" id="Phobius"/>
    </source>
</evidence>
<dbReference type="Proteomes" id="UP000242705">
    <property type="component" value="Unassembled WGS sequence"/>
</dbReference>
<proteinExistence type="predicted"/>
<gene>
    <name evidence="3" type="ORF">C7B47_05655</name>
</gene>
<comment type="caution">
    <text evidence="3">The sequence shown here is derived from an EMBL/GenBank/DDBJ whole genome shotgun (WGS) entry which is preliminary data.</text>
</comment>
<accession>A0A2T2X126</accession>
<dbReference type="PANTHER" id="PTHR36109">
    <property type="entry name" value="MEMBRANE PROTEIN-RELATED"/>
    <property type="match status" value="1"/>
</dbReference>
<evidence type="ECO:0000313" key="4">
    <source>
        <dbReference type="Proteomes" id="UP000242705"/>
    </source>
</evidence>
<feature type="domain" description="General stress protein 17M-like" evidence="2">
    <location>
        <begin position="15"/>
        <end position="82"/>
    </location>
</feature>
<evidence type="ECO:0000313" key="3">
    <source>
        <dbReference type="EMBL" id="PSR28189.1"/>
    </source>
</evidence>
<dbReference type="Pfam" id="PF11181">
    <property type="entry name" value="YflT"/>
    <property type="match status" value="1"/>
</dbReference>
<sequence length="182" mass="19554">MMADELLHDNHAAHVAATFKTYEEAEDAVRKLIDREVPVQHISLVGKNFAIKEKPLGYTTISGVAKQGSKFGALWGGVLGLLMGFTIFFSPVAGPLILFGPLAYALATAVEGAVFGGLAGVLVGWGMKHEKAIDYQRSIEQGDYLVTVSGDAEMVNRAYLLLKSMEPTHVDLFDPTETAANS</sequence>
<dbReference type="InterPro" id="IPR052948">
    <property type="entry name" value="Low_temp-induced_all0457"/>
</dbReference>
<reference evidence="3 4" key="1">
    <citation type="journal article" date="2014" name="BMC Genomics">
        <title>Comparison of environmental and isolate Sulfobacillus genomes reveals diverse carbon, sulfur, nitrogen, and hydrogen metabolisms.</title>
        <authorList>
            <person name="Justice N.B."/>
            <person name="Norman A."/>
            <person name="Brown C.T."/>
            <person name="Singh A."/>
            <person name="Thomas B.C."/>
            <person name="Banfield J.F."/>
        </authorList>
    </citation>
    <scope>NUCLEOTIDE SEQUENCE [LARGE SCALE GENOMIC DNA]</scope>
    <source>
        <strain evidence="3">AMDSBA5</strain>
    </source>
</reference>
<dbReference type="InterPro" id="IPR025889">
    <property type="entry name" value="GSP17M-like_dom"/>
</dbReference>
<keyword evidence="1" id="KW-1133">Transmembrane helix</keyword>
<organism evidence="3 4">
    <name type="scientific">Sulfobacillus thermosulfidooxidans</name>
    <dbReference type="NCBI Taxonomy" id="28034"/>
    <lineage>
        <taxon>Bacteria</taxon>
        <taxon>Bacillati</taxon>
        <taxon>Bacillota</taxon>
        <taxon>Clostridia</taxon>
        <taxon>Eubacteriales</taxon>
        <taxon>Clostridiales Family XVII. Incertae Sedis</taxon>
        <taxon>Sulfobacillus</taxon>
    </lineage>
</organism>
<evidence type="ECO:0000259" key="2">
    <source>
        <dbReference type="Pfam" id="PF11181"/>
    </source>
</evidence>
<feature type="transmembrane region" description="Helical" evidence="1">
    <location>
        <begin position="71"/>
        <end position="90"/>
    </location>
</feature>
<keyword evidence="1" id="KW-0472">Membrane</keyword>
<name>A0A2T2X126_SULTH</name>
<protein>
    <submittedName>
        <fullName evidence="3">DUF1269 domain-containing protein</fullName>
    </submittedName>
</protein>
<feature type="transmembrane region" description="Helical" evidence="1">
    <location>
        <begin position="102"/>
        <end position="127"/>
    </location>
</feature>